<dbReference type="Pfam" id="PF00528">
    <property type="entry name" value="BPD_transp_1"/>
    <property type="match status" value="1"/>
</dbReference>
<dbReference type="GO" id="GO:0005886">
    <property type="term" value="C:plasma membrane"/>
    <property type="evidence" value="ECO:0007669"/>
    <property type="project" value="UniProtKB-SubCell"/>
</dbReference>
<reference evidence="10" key="1">
    <citation type="submission" date="2016-10" db="EMBL/GenBank/DDBJ databases">
        <authorList>
            <person name="Varghese N."/>
            <person name="Submissions S."/>
        </authorList>
    </citation>
    <scope>NUCLEOTIDE SEQUENCE [LARGE SCALE GENOMIC DNA]</scope>
    <source>
        <strain evidence="10">DSM 24767</strain>
    </source>
</reference>
<dbReference type="CDD" id="cd06261">
    <property type="entry name" value="TM_PBP2"/>
    <property type="match status" value="1"/>
</dbReference>
<keyword evidence="10" id="KW-1185">Reference proteome</keyword>
<dbReference type="OrthoDB" id="44105at2157"/>
<dbReference type="GO" id="GO:0055085">
    <property type="term" value="P:transmembrane transport"/>
    <property type="evidence" value="ECO:0007669"/>
    <property type="project" value="InterPro"/>
</dbReference>
<keyword evidence="6 7" id="KW-0472">Membrane</keyword>
<evidence type="ECO:0000256" key="6">
    <source>
        <dbReference type="ARBA" id="ARBA00023136"/>
    </source>
</evidence>
<dbReference type="Proteomes" id="UP000198848">
    <property type="component" value="Unassembled WGS sequence"/>
</dbReference>
<feature type="transmembrane region" description="Helical" evidence="7">
    <location>
        <begin position="248"/>
        <end position="273"/>
    </location>
</feature>
<evidence type="ECO:0000313" key="9">
    <source>
        <dbReference type="EMBL" id="SDR40244.1"/>
    </source>
</evidence>
<dbReference type="Gene3D" id="1.10.3720.10">
    <property type="entry name" value="MetI-like"/>
    <property type="match status" value="1"/>
</dbReference>
<dbReference type="InterPro" id="IPR035906">
    <property type="entry name" value="MetI-like_sf"/>
</dbReference>
<name>A0A1H1IRA1_NATTX</name>
<evidence type="ECO:0000256" key="7">
    <source>
        <dbReference type="RuleBase" id="RU363032"/>
    </source>
</evidence>
<feature type="transmembrane region" description="Helical" evidence="7">
    <location>
        <begin position="146"/>
        <end position="164"/>
    </location>
</feature>
<dbReference type="PROSITE" id="PS50928">
    <property type="entry name" value="ABC_TM1"/>
    <property type="match status" value="1"/>
</dbReference>
<keyword evidence="3" id="KW-1003">Cell membrane</keyword>
<comment type="subcellular location">
    <subcellularLocation>
        <location evidence="1 7">Cell membrane</location>
        <topology evidence="1 7">Multi-pass membrane protein</topology>
    </subcellularLocation>
</comment>
<feature type="domain" description="ABC transmembrane type-1" evidence="8">
    <location>
        <begin position="97"/>
        <end position="312"/>
    </location>
</feature>
<keyword evidence="5 7" id="KW-1133">Transmembrane helix</keyword>
<dbReference type="SUPFAM" id="SSF161098">
    <property type="entry name" value="MetI-like"/>
    <property type="match status" value="1"/>
</dbReference>
<feature type="transmembrane region" description="Helical" evidence="7">
    <location>
        <begin position="12"/>
        <end position="32"/>
    </location>
</feature>
<dbReference type="EMBL" id="FNLC01000005">
    <property type="protein sequence ID" value="SDR40244.1"/>
    <property type="molecule type" value="Genomic_DNA"/>
</dbReference>
<keyword evidence="2 7" id="KW-0813">Transport</keyword>
<dbReference type="InterPro" id="IPR000515">
    <property type="entry name" value="MetI-like"/>
</dbReference>
<evidence type="ECO:0000256" key="2">
    <source>
        <dbReference type="ARBA" id="ARBA00022448"/>
    </source>
</evidence>
<keyword evidence="4 7" id="KW-0812">Transmembrane</keyword>
<sequence length="326" mass="36575">MGLRAYVVRRILQLVVTFWAFFTLLFVLFRMMPGDPTSMFIMDGMTPEQREQRIAELGLDQPLYVQYVEYIRQLLTGDFGQSFIYREPVLDIIAVRFMNTIVLMGTALFFAYLIGVTFGALMGWWRDSKFERGGIIVTLMARSSPEFWVGIVLVSVFVFWLGWFPSSGMRTTGGELGGGFLARYGSVDFLRHLFLPALTGAIVYLATPTLLMRSTMLDVLNADFIEIKKAEGLPERTVLYKHAARNSILPIVTVAAIATGAAMGGSVVIETVFNWPGMGREMVSAVNQNDYPLAMAAFFLMGSVVIIMNFVADLAYVYLDPRVEYE</sequence>
<evidence type="ECO:0000259" key="8">
    <source>
        <dbReference type="PROSITE" id="PS50928"/>
    </source>
</evidence>
<protein>
    <submittedName>
        <fullName evidence="9">Peptide/nickel transport system permease protein</fullName>
    </submittedName>
</protein>
<dbReference type="AlphaFoldDB" id="A0A1H1IRA1"/>
<dbReference type="PANTHER" id="PTHR43163">
    <property type="entry name" value="DIPEPTIDE TRANSPORT SYSTEM PERMEASE PROTEIN DPPB-RELATED"/>
    <property type="match status" value="1"/>
</dbReference>
<evidence type="ECO:0000256" key="3">
    <source>
        <dbReference type="ARBA" id="ARBA00022475"/>
    </source>
</evidence>
<dbReference type="Pfam" id="PF19300">
    <property type="entry name" value="BPD_transp_1_N"/>
    <property type="match status" value="1"/>
</dbReference>
<dbReference type="PANTHER" id="PTHR43163:SF6">
    <property type="entry name" value="DIPEPTIDE TRANSPORT SYSTEM PERMEASE PROTEIN DPPB-RELATED"/>
    <property type="match status" value="1"/>
</dbReference>
<evidence type="ECO:0000256" key="5">
    <source>
        <dbReference type="ARBA" id="ARBA00022989"/>
    </source>
</evidence>
<evidence type="ECO:0000256" key="1">
    <source>
        <dbReference type="ARBA" id="ARBA00004651"/>
    </source>
</evidence>
<feature type="transmembrane region" description="Helical" evidence="7">
    <location>
        <begin position="189"/>
        <end position="207"/>
    </location>
</feature>
<organism evidence="9 10">
    <name type="scientific">Natronobacterium texcoconense</name>
    <dbReference type="NCBI Taxonomy" id="1095778"/>
    <lineage>
        <taxon>Archaea</taxon>
        <taxon>Methanobacteriati</taxon>
        <taxon>Methanobacteriota</taxon>
        <taxon>Stenosarchaea group</taxon>
        <taxon>Halobacteria</taxon>
        <taxon>Halobacteriales</taxon>
        <taxon>Natrialbaceae</taxon>
        <taxon>Natronobacterium</taxon>
    </lineage>
</organism>
<proteinExistence type="inferred from homology"/>
<feature type="transmembrane region" description="Helical" evidence="7">
    <location>
        <begin position="293"/>
        <end position="319"/>
    </location>
</feature>
<accession>A0A1H1IRA1</accession>
<dbReference type="STRING" id="1095778.SAMN04489842_3751"/>
<evidence type="ECO:0000256" key="4">
    <source>
        <dbReference type="ARBA" id="ARBA00022692"/>
    </source>
</evidence>
<comment type="similarity">
    <text evidence="7">Belongs to the binding-protein-dependent transport system permease family.</text>
</comment>
<gene>
    <name evidence="9" type="ORF">SAMN04489842_3751</name>
</gene>
<dbReference type="RefSeq" id="WP_090385234.1">
    <property type="nucleotide sequence ID" value="NZ_FNLC01000005.1"/>
</dbReference>
<dbReference type="InterPro" id="IPR045621">
    <property type="entry name" value="BPD_transp_1_N"/>
</dbReference>
<evidence type="ECO:0000313" key="10">
    <source>
        <dbReference type="Proteomes" id="UP000198848"/>
    </source>
</evidence>
<feature type="transmembrane region" description="Helical" evidence="7">
    <location>
        <begin position="101"/>
        <end position="125"/>
    </location>
</feature>